<dbReference type="InterPro" id="IPR023210">
    <property type="entry name" value="NADP_OxRdtase_dom"/>
</dbReference>
<feature type="domain" description="NADP-dependent oxidoreductase" evidence="1">
    <location>
        <begin position="60"/>
        <end position="402"/>
    </location>
</feature>
<evidence type="ECO:0000313" key="3">
    <source>
        <dbReference type="Proteomes" id="UP000660262"/>
    </source>
</evidence>
<dbReference type="Gene3D" id="3.20.20.100">
    <property type="entry name" value="NADP-dependent oxidoreductase domain"/>
    <property type="match status" value="1"/>
</dbReference>
<dbReference type="PANTHER" id="PTHR43364">
    <property type="entry name" value="NADH-SPECIFIC METHYLGLYOXAL REDUCTASE-RELATED"/>
    <property type="match status" value="1"/>
</dbReference>
<dbReference type="SUPFAM" id="SSF51430">
    <property type="entry name" value="NAD(P)-linked oxidoreductase"/>
    <property type="match status" value="1"/>
</dbReference>
<dbReference type="Proteomes" id="UP000660262">
    <property type="component" value="Unassembled WGS sequence"/>
</dbReference>
<dbReference type="OrthoDB" id="2310150at2759"/>
<name>A0A830HPW1_9CHLO</name>
<dbReference type="AlphaFoldDB" id="A0A830HPW1"/>
<accession>A0A830HPW1</accession>
<organism evidence="2 3">
    <name type="scientific">Pycnococcus provasolii</name>
    <dbReference type="NCBI Taxonomy" id="41880"/>
    <lineage>
        <taxon>Eukaryota</taxon>
        <taxon>Viridiplantae</taxon>
        <taxon>Chlorophyta</taxon>
        <taxon>Pseudoscourfieldiophyceae</taxon>
        <taxon>Pseudoscourfieldiales</taxon>
        <taxon>Pycnococcaceae</taxon>
        <taxon>Pycnococcus</taxon>
    </lineage>
</organism>
<sequence>MGMTTSSPGGAGASAGAERTAGIWDASVDAQEAQAPSSSVTRRNALRYVKFGNSDMVVSELCAGTMTWGSFNADESMAHEQMDALVKAGVNYFDTAELYPVAWDYGKTTEKWMGNYFAKQIAEGNIKRSDFYIASKCNPAGIGGSGNAHALTLDELEFSLNASLERLQTDYIDLYQLHWPTRNVPVFGCASYFVDRERLPKVTSGGDMDVFEKQVIAVKALLDSGKIKYWGLSNENAYGLTMFCIACDKLGVPRPISVQNDFSLCNRTYETDLLEACHRFGVVGLPYGCLAGGVLTGKYIPGTEEEKRSNTDRPIEECRMRKSPGFQPRYGMPEVMRATEKYAKLAREYGITPCEMAYAWANQRWFNGAIITGTTTIAQVEEAVRAFKLDLPTELLDKIEIIHEEIRNPCCHMSSKPACVEAPWLGDKAMNATKAKY</sequence>
<dbReference type="EMBL" id="BNJQ01000025">
    <property type="protein sequence ID" value="GHP09536.1"/>
    <property type="molecule type" value="Genomic_DNA"/>
</dbReference>
<protein>
    <recommendedName>
        <fullName evidence="1">NADP-dependent oxidoreductase domain-containing protein</fullName>
    </recommendedName>
</protein>
<gene>
    <name evidence="2" type="ORF">PPROV_000827100</name>
</gene>
<dbReference type="PANTHER" id="PTHR43364:SF17">
    <property type="entry name" value="ALDO KETO REDUCTASE"/>
    <property type="match status" value="1"/>
</dbReference>
<proteinExistence type="predicted"/>
<evidence type="ECO:0000313" key="2">
    <source>
        <dbReference type="EMBL" id="GHP09536.1"/>
    </source>
</evidence>
<dbReference type="Pfam" id="PF00248">
    <property type="entry name" value="Aldo_ket_red"/>
    <property type="match status" value="1"/>
</dbReference>
<comment type="caution">
    <text evidence="2">The sequence shown here is derived from an EMBL/GenBank/DDBJ whole genome shotgun (WGS) entry which is preliminary data.</text>
</comment>
<dbReference type="InterPro" id="IPR036812">
    <property type="entry name" value="NAD(P)_OxRdtase_dom_sf"/>
</dbReference>
<reference evidence="2" key="1">
    <citation type="submission" date="2020-10" db="EMBL/GenBank/DDBJ databases">
        <title>Unveiling of a novel bifunctional photoreceptor, Dualchrome1, isolated from a cosmopolitan green alga.</title>
        <authorList>
            <person name="Suzuki S."/>
            <person name="Kawachi M."/>
        </authorList>
    </citation>
    <scope>NUCLEOTIDE SEQUENCE</scope>
    <source>
        <strain evidence="2">NIES 2893</strain>
    </source>
</reference>
<keyword evidence="3" id="KW-1185">Reference proteome</keyword>
<dbReference type="InterPro" id="IPR050523">
    <property type="entry name" value="AKR_Detox_Biosynth"/>
</dbReference>
<evidence type="ECO:0000259" key="1">
    <source>
        <dbReference type="Pfam" id="PF00248"/>
    </source>
</evidence>